<dbReference type="Gene3D" id="1.25.40.340">
    <property type="match status" value="1"/>
</dbReference>
<feature type="domain" description="DhaL" evidence="1">
    <location>
        <begin position="8"/>
        <end position="200"/>
    </location>
</feature>
<dbReference type="Pfam" id="PF02734">
    <property type="entry name" value="Dak2"/>
    <property type="match status" value="1"/>
</dbReference>
<dbReference type="SUPFAM" id="SSF101473">
    <property type="entry name" value="DhaL-like"/>
    <property type="match status" value="1"/>
</dbReference>
<dbReference type="NCBIfam" id="TIGR03599">
    <property type="entry name" value="YloV"/>
    <property type="match status" value="1"/>
</dbReference>
<reference evidence="2 3" key="1">
    <citation type="submission" date="2020-08" db="EMBL/GenBank/DDBJ databases">
        <authorList>
            <person name="Liu C."/>
            <person name="Sun Q."/>
        </authorList>
    </citation>
    <scope>NUCLEOTIDE SEQUENCE [LARGE SCALE GENOMIC DNA]</scope>
    <source>
        <strain evidence="2 3">NSJ-18</strain>
    </source>
</reference>
<dbReference type="SMART" id="SM01121">
    <property type="entry name" value="Dak1_2"/>
    <property type="match status" value="1"/>
</dbReference>
<dbReference type="Proteomes" id="UP000609849">
    <property type="component" value="Unassembled WGS sequence"/>
</dbReference>
<dbReference type="Pfam" id="PF13684">
    <property type="entry name" value="FakA-like_C"/>
    <property type="match status" value="1"/>
</dbReference>
<evidence type="ECO:0000259" key="1">
    <source>
        <dbReference type="PROSITE" id="PS51480"/>
    </source>
</evidence>
<dbReference type="PANTHER" id="PTHR33434:SF4">
    <property type="entry name" value="PHOSPHATASE PROTEIN"/>
    <property type="match status" value="1"/>
</dbReference>
<dbReference type="EMBL" id="JACRWE010000002">
    <property type="protein sequence ID" value="MBC5996024.1"/>
    <property type="molecule type" value="Genomic_DNA"/>
</dbReference>
<dbReference type="SMART" id="SM01120">
    <property type="entry name" value="Dak2"/>
    <property type="match status" value="1"/>
</dbReference>
<organism evidence="2 3">
    <name type="scientific">Romboutsia faecis</name>
    <dbReference type="NCBI Taxonomy" id="2764597"/>
    <lineage>
        <taxon>Bacteria</taxon>
        <taxon>Bacillati</taxon>
        <taxon>Bacillota</taxon>
        <taxon>Clostridia</taxon>
        <taxon>Peptostreptococcales</taxon>
        <taxon>Peptostreptococcaceae</taxon>
        <taxon>Romboutsia</taxon>
    </lineage>
</organism>
<dbReference type="PROSITE" id="PS51480">
    <property type="entry name" value="DHAL"/>
    <property type="match status" value="1"/>
</dbReference>
<dbReference type="InterPro" id="IPR033470">
    <property type="entry name" value="FakA-like_C"/>
</dbReference>
<evidence type="ECO:0000313" key="2">
    <source>
        <dbReference type="EMBL" id="MBC5996024.1"/>
    </source>
</evidence>
<dbReference type="RefSeq" id="WP_153924060.1">
    <property type="nucleotide sequence ID" value="NZ_JACRWE010000002.1"/>
</dbReference>
<evidence type="ECO:0000313" key="3">
    <source>
        <dbReference type="Proteomes" id="UP000609849"/>
    </source>
</evidence>
<dbReference type="Pfam" id="PF21645">
    <property type="entry name" value="FakA-like_M"/>
    <property type="match status" value="1"/>
</dbReference>
<dbReference type="InterPro" id="IPR036117">
    <property type="entry name" value="DhaL_dom_sf"/>
</dbReference>
<dbReference type="InterPro" id="IPR050270">
    <property type="entry name" value="DegV_domain_contain"/>
</dbReference>
<proteinExistence type="predicted"/>
<dbReference type="InterPro" id="IPR004007">
    <property type="entry name" value="DhaL_dom"/>
</dbReference>
<keyword evidence="3" id="KW-1185">Reference proteome</keyword>
<dbReference type="PANTHER" id="PTHR33434">
    <property type="entry name" value="DEGV DOMAIN-CONTAINING PROTEIN DR_1986-RELATED"/>
    <property type="match status" value="1"/>
</dbReference>
<dbReference type="InterPro" id="IPR048394">
    <property type="entry name" value="FakA-like_M"/>
</dbReference>
<gene>
    <name evidence="2" type="ORF">H8923_04565</name>
</gene>
<dbReference type="InterPro" id="IPR019986">
    <property type="entry name" value="YloV-like"/>
</dbReference>
<name>A0ABR7JM71_9FIRM</name>
<protein>
    <submittedName>
        <fullName evidence="2">DAK2 domain-containing protein</fullName>
    </submittedName>
</protein>
<accession>A0ABR7JM71</accession>
<comment type="caution">
    <text evidence="2">The sequence shown here is derived from an EMBL/GenBank/DDBJ whole genome shotgun (WGS) entry which is preliminary data.</text>
</comment>
<sequence>MIQYIDGKNLRDLFVSGANNLQNHKDLVDKLNVFPVPDGDTGTNMSLTISYAMKELSKVDNEEITNIGKALSRGSLMGARGNSGVILSQIIRGIAKSVEGKEKLSTADFAESLKCGSDTAYKAVIKPIEGTILTVIRESSEAAIKIAKSEEDFITFLELVIKEANDSLNRTPELLKALKEAGVVDSGGKGLVLVYEGMLEALKGSPIEIKDSNSSEVKEIKAPQGNIATEDIKFQYCTEFILESDKVDDLQIRDKMLKYGDSLAVVGDEGVIKVHVHTNDPGLALQEALAYGQLLTIKIENMKLQHENTLIEAKDESAPTTEEEKEYGFIATSMGDGLAKIFKDFGVDHIIEGGQTMNPSTEDFMNAIETINARNIFIFPNNSNIIMAANQAKELSEKNIVVIPTKNTPQGFTALVSFNGDASVEENEEAMMESLSLVKSGQVTYAVRDTVMNDVEVKEGNIIAIAEGKLQAAGEGVSDITTKLVENLVDEDSAIITLFYGEDVSEEEANNLRDELEEKFDDIDVELYYGGQPLYYYLISVE</sequence>